<keyword evidence="5 6" id="KW-0067">ATP-binding</keyword>
<keyword evidence="2 6" id="KW-0808">Transferase</keyword>
<proteinExistence type="inferred from homology"/>
<dbReference type="AlphaFoldDB" id="A0A7T4R3U2"/>
<comment type="catalytic activity">
    <reaction evidence="6">
        <text>acetate + ATP = acetyl phosphate + ADP</text>
        <dbReference type="Rhea" id="RHEA:11352"/>
        <dbReference type="ChEBI" id="CHEBI:22191"/>
        <dbReference type="ChEBI" id="CHEBI:30089"/>
        <dbReference type="ChEBI" id="CHEBI:30616"/>
        <dbReference type="ChEBI" id="CHEBI:456216"/>
        <dbReference type="EC" id="2.7.2.1"/>
    </reaction>
</comment>
<feature type="active site" description="Proton donor/acceptor" evidence="6">
    <location>
        <position position="134"/>
    </location>
</feature>
<evidence type="ECO:0000256" key="1">
    <source>
        <dbReference type="ARBA" id="ARBA00008748"/>
    </source>
</evidence>
<comment type="cofactor">
    <cofactor evidence="6">
        <name>Mg(2+)</name>
        <dbReference type="ChEBI" id="CHEBI:18420"/>
    </cofactor>
    <cofactor evidence="6">
        <name>Mn(2+)</name>
        <dbReference type="ChEBI" id="CHEBI:29035"/>
    </cofactor>
    <text evidence="6">Mg(2+). Can also accept Mn(2+).</text>
</comment>
<evidence type="ECO:0000313" key="9">
    <source>
        <dbReference type="Proteomes" id="UP000596063"/>
    </source>
</evidence>
<dbReference type="KEGG" id="snan:I6N98_08920"/>
<comment type="pathway">
    <text evidence="6">Metabolic intermediate biosynthesis; acetyl-CoA biosynthesis; acetyl-CoA from acetate: step 1/2.</text>
</comment>
<dbReference type="PIRSF" id="PIRSF000722">
    <property type="entry name" value="Acetate_prop_kin"/>
    <property type="match status" value="1"/>
</dbReference>
<dbReference type="GO" id="GO:0006083">
    <property type="term" value="P:acetate metabolic process"/>
    <property type="evidence" value="ECO:0007669"/>
    <property type="project" value="TreeGrafter"/>
</dbReference>
<dbReference type="GO" id="GO:0006085">
    <property type="term" value="P:acetyl-CoA biosynthetic process"/>
    <property type="evidence" value="ECO:0007669"/>
    <property type="project" value="UniProtKB-UniRule"/>
</dbReference>
<evidence type="ECO:0000256" key="2">
    <source>
        <dbReference type="ARBA" id="ARBA00022679"/>
    </source>
</evidence>
<protein>
    <recommendedName>
        <fullName evidence="6">Acetate kinase</fullName>
        <ecNumber evidence="6">2.7.2.1</ecNumber>
    </recommendedName>
    <alternativeName>
        <fullName evidence="6">Acetokinase</fullName>
    </alternativeName>
</protein>
<gene>
    <name evidence="6" type="primary">ackA</name>
    <name evidence="8" type="ORF">I6N98_08920</name>
</gene>
<comment type="function">
    <text evidence="6">Catalyzes the formation of acetyl phosphate from acetate and ATP. Can also catalyze the reverse reaction.</text>
</comment>
<dbReference type="InterPro" id="IPR004372">
    <property type="entry name" value="Ac/propionate_kinase"/>
</dbReference>
<dbReference type="UniPathway" id="UPA00340">
    <property type="reaction ID" value="UER00458"/>
</dbReference>
<dbReference type="HAMAP" id="MF_00020">
    <property type="entry name" value="Acetate_kinase"/>
    <property type="match status" value="1"/>
</dbReference>
<dbReference type="InterPro" id="IPR043129">
    <property type="entry name" value="ATPase_NBD"/>
</dbReference>
<dbReference type="PROSITE" id="PS01075">
    <property type="entry name" value="ACETATE_KINASE_1"/>
    <property type="match status" value="1"/>
</dbReference>
<dbReference type="InterPro" id="IPR000890">
    <property type="entry name" value="Aliphatic_acid_kin_short-chain"/>
</dbReference>
<comment type="subcellular location">
    <subcellularLocation>
        <location evidence="6">Cytoplasm</location>
    </subcellularLocation>
</comment>
<evidence type="ECO:0000256" key="6">
    <source>
        <dbReference type="HAMAP-Rule" id="MF_00020"/>
    </source>
</evidence>
<evidence type="ECO:0000313" key="8">
    <source>
        <dbReference type="EMBL" id="QQD19936.1"/>
    </source>
</evidence>
<evidence type="ECO:0000256" key="4">
    <source>
        <dbReference type="ARBA" id="ARBA00022777"/>
    </source>
</evidence>
<feature type="site" description="Transition state stabilizer" evidence="6">
    <location>
        <position position="166"/>
    </location>
</feature>
<feature type="site" description="Transition state stabilizer" evidence="6">
    <location>
        <position position="226"/>
    </location>
</feature>
<dbReference type="GO" id="GO:0000287">
    <property type="term" value="F:magnesium ion binding"/>
    <property type="evidence" value="ECO:0007669"/>
    <property type="project" value="UniProtKB-UniRule"/>
</dbReference>
<comment type="subunit">
    <text evidence="6">Homodimer.</text>
</comment>
<sequence length="390" mass="42971">MTHSHSAEPALLVLNPGSSSIKWSVHEQTELACYRGSGPLFSGQFKEDAEQGATVALAEAMAHCDVCSVVIRFVHGGAFYSEPLLVDNNNLKTLKGLVPLAPLHNKVAIDLIEQLQWAHSNPSFFSPPIVVVFDTEFFNDLPKVAQDYGLPASLVEKYRLRRYGFHGFAHHAMVDQWQILNPGKRDYTLVTAQLGSGCSMAAIKDGKPVDTTMGFTPNEGLLMRTRCGDLDPGLVTWLQRQENWSPEDTDAVLNKQSGWFGVSGGHDNMADLFASEDAKSQRAFELFRHRFQKTLGSYYAILGGLDGVVLSGGIAENSAEICHKLLSGLDHLGIELRPPGGRAELPRQLTEDTSAVKCWASFADEAAAMLSAVDRRFYINDNHELIRRDR</sequence>
<dbReference type="GO" id="GO:0008776">
    <property type="term" value="F:acetate kinase activity"/>
    <property type="evidence" value="ECO:0007669"/>
    <property type="project" value="UniProtKB-UniRule"/>
</dbReference>
<organism evidence="8 9">
    <name type="scientific">Spongiibacter nanhainus</name>
    <dbReference type="NCBI Taxonomy" id="2794344"/>
    <lineage>
        <taxon>Bacteria</taxon>
        <taxon>Pseudomonadati</taxon>
        <taxon>Pseudomonadota</taxon>
        <taxon>Gammaproteobacteria</taxon>
        <taxon>Cellvibrionales</taxon>
        <taxon>Spongiibacteraceae</taxon>
        <taxon>Spongiibacter</taxon>
    </lineage>
</organism>
<keyword evidence="6" id="KW-0963">Cytoplasm</keyword>
<dbReference type="EC" id="2.7.2.1" evidence="6"/>
<reference evidence="8 9" key="1">
    <citation type="submission" date="2020-12" db="EMBL/GenBank/DDBJ databases">
        <authorList>
            <person name="Shan Y."/>
        </authorList>
    </citation>
    <scope>NUCLEOTIDE SEQUENCE [LARGE SCALE GENOMIC DNA]</scope>
    <source>
        <strain evidence="9">csc3.9</strain>
    </source>
</reference>
<dbReference type="Proteomes" id="UP000596063">
    <property type="component" value="Chromosome"/>
</dbReference>
<dbReference type="PANTHER" id="PTHR21060:SF15">
    <property type="entry name" value="ACETATE KINASE-RELATED"/>
    <property type="match status" value="1"/>
</dbReference>
<keyword evidence="4 6" id="KW-0418">Kinase</keyword>
<feature type="binding site" evidence="6">
    <location>
        <position position="365"/>
    </location>
    <ligand>
        <name>Mg(2+)</name>
        <dbReference type="ChEBI" id="CHEBI:18420"/>
    </ligand>
</feature>
<dbReference type="InterPro" id="IPR023865">
    <property type="entry name" value="Aliphatic_acid_kinase_CS"/>
</dbReference>
<dbReference type="GO" id="GO:0005524">
    <property type="term" value="F:ATP binding"/>
    <property type="evidence" value="ECO:0007669"/>
    <property type="project" value="UniProtKB-KW"/>
</dbReference>
<keyword evidence="6" id="KW-0460">Magnesium</keyword>
<comment type="caution">
    <text evidence="6">Lacks conserved residue(s) required for the propagation of feature annotation.</text>
</comment>
<name>A0A7T4R3U2_9GAMM</name>
<evidence type="ECO:0000256" key="3">
    <source>
        <dbReference type="ARBA" id="ARBA00022741"/>
    </source>
</evidence>
<feature type="binding site" evidence="6">
    <location>
        <position position="72"/>
    </location>
    <ligand>
        <name>substrate</name>
    </ligand>
</feature>
<comment type="similarity">
    <text evidence="1 6 7">Belongs to the acetokinase family.</text>
</comment>
<dbReference type="RefSeq" id="WP_198571420.1">
    <property type="nucleotide sequence ID" value="NZ_CP066167.1"/>
</dbReference>
<dbReference type="PANTHER" id="PTHR21060">
    <property type="entry name" value="ACETATE KINASE"/>
    <property type="match status" value="1"/>
</dbReference>
<evidence type="ECO:0000256" key="7">
    <source>
        <dbReference type="RuleBase" id="RU003835"/>
    </source>
</evidence>
<keyword evidence="6" id="KW-0479">Metal-binding</keyword>
<dbReference type="GO" id="GO:0005737">
    <property type="term" value="C:cytoplasm"/>
    <property type="evidence" value="ECO:0007669"/>
    <property type="project" value="UniProtKB-SubCell"/>
</dbReference>
<dbReference type="Gene3D" id="3.30.420.40">
    <property type="match status" value="2"/>
</dbReference>
<dbReference type="SUPFAM" id="SSF53067">
    <property type="entry name" value="Actin-like ATPase domain"/>
    <property type="match status" value="2"/>
</dbReference>
<evidence type="ECO:0000256" key="5">
    <source>
        <dbReference type="ARBA" id="ARBA00022840"/>
    </source>
</evidence>
<dbReference type="EMBL" id="CP066167">
    <property type="protein sequence ID" value="QQD19936.1"/>
    <property type="molecule type" value="Genomic_DNA"/>
</dbReference>
<accession>A0A7T4R3U2</accession>
<dbReference type="PRINTS" id="PR00471">
    <property type="entry name" value="ACETATEKNASE"/>
</dbReference>
<keyword evidence="3 6" id="KW-0547">Nucleotide-binding</keyword>
<dbReference type="Pfam" id="PF00871">
    <property type="entry name" value="Acetate_kinase"/>
    <property type="match status" value="1"/>
</dbReference>
<keyword evidence="9" id="KW-1185">Reference proteome</keyword>